<dbReference type="GO" id="GO:0016020">
    <property type="term" value="C:membrane"/>
    <property type="evidence" value="ECO:0007669"/>
    <property type="project" value="InterPro"/>
</dbReference>
<dbReference type="RefSeq" id="WP_015678296.1">
    <property type="nucleotide sequence ID" value="NZ_AOGX02000024.1"/>
</dbReference>
<reference evidence="3 4" key="1">
    <citation type="submission" date="2013-04" db="EMBL/GenBank/DDBJ databases">
        <authorList>
            <person name="Harkins D.M."/>
            <person name="Durkin A.S."/>
            <person name="Brinkac L.M."/>
            <person name="Haft D.H."/>
            <person name="Selengut J.D."/>
            <person name="Sanka R."/>
            <person name="DePew J."/>
            <person name="Purushe J."/>
            <person name="Hartskeerl R.A."/>
            <person name="Ahmed A."/>
            <person name="van der Linden H."/>
            <person name="Goris M.G.A."/>
            <person name="Vinetz J.M."/>
            <person name="Sutton G.G."/>
            <person name="Nierman W.C."/>
            <person name="Fouts D.E."/>
        </authorList>
    </citation>
    <scope>NUCLEOTIDE SEQUENCE [LARGE SCALE GENOMIC DNA]</scope>
    <source>
        <strain evidence="3 4">Sao Paulo</strain>
    </source>
</reference>
<gene>
    <name evidence="3" type="ORF">LEP1GSC202_3342</name>
</gene>
<protein>
    <submittedName>
        <fullName evidence="3">Glycosyltransferase, family 11 domain protein</fullName>
    </submittedName>
</protein>
<evidence type="ECO:0000256" key="1">
    <source>
        <dbReference type="ARBA" id="ARBA00022676"/>
    </source>
</evidence>
<dbReference type="GO" id="GO:0005975">
    <property type="term" value="P:carbohydrate metabolic process"/>
    <property type="evidence" value="ECO:0007669"/>
    <property type="project" value="InterPro"/>
</dbReference>
<dbReference type="PANTHER" id="PTHR11927">
    <property type="entry name" value="GALACTOSIDE 2-L-FUCOSYLTRANSFERASE"/>
    <property type="match status" value="1"/>
</dbReference>
<sequence length="293" mass="34490">MVVSKIYGGLGNQLFQYFFGQIYANVVNSDLYLDIDWFDRKEDEFKVVDETPRKFLLDKFDFKINYLDSSLLKRERAFFYRALKKIGLRKGIIPVNEEKLFKPQEFDYQSNALINGYWQVSSYFLPYKDRISRQLKLKTEIDFPKNLLELVLSEETICIHIRRGDYVTNEKVLGVHGICSDQYFQAGVQLIRSQKSIKNVVFFSDSSIFESESILNLEGVGVTNVRDYNFQDYEELNLMRYAKNLIISNSSFSWWAAFTNFSLNPLVIAPSPWFEDPISNNILLNDWIRLKKR</sequence>
<comment type="caution">
    <text evidence="3">The sequence shown here is derived from an EMBL/GenBank/DDBJ whole genome shotgun (WGS) entry which is preliminary data.</text>
</comment>
<dbReference type="GO" id="GO:0008107">
    <property type="term" value="F:galactoside 2-alpha-L-fucosyltransferase activity"/>
    <property type="evidence" value="ECO:0007669"/>
    <property type="project" value="InterPro"/>
</dbReference>
<keyword evidence="1" id="KW-0328">Glycosyltransferase</keyword>
<dbReference type="AlphaFoldDB" id="A0A5E8HBQ8"/>
<dbReference type="InterPro" id="IPR002516">
    <property type="entry name" value="Glyco_trans_11"/>
</dbReference>
<dbReference type="CDD" id="cd11301">
    <property type="entry name" value="Fut1_Fut2_like"/>
    <property type="match status" value="1"/>
</dbReference>
<dbReference type="OrthoDB" id="9794601at2"/>
<dbReference type="EMBL" id="AOGX02000024">
    <property type="protein sequence ID" value="EOQ88282.1"/>
    <property type="molecule type" value="Genomic_DNA"/>
</dbReference>
<dbReference type="PANTHER" id="PTHR11927:SF9">
    <property type="entry name" value="L-FUCOSYLTRANSFERASE"/>
    <property type="match status" value="1"/>
</dbReference>
<name>A0A5E8HBQ8_9LEPT</name>
<dbReference type="Proteomes" id="UP000013996">
    <property type="component" value="Unassembled WGS sequence"/>
</dbReference>
<accession>A0A5E8HBQ8</accession>
<dbReference type="Pfam" id="PF01531">
    <property type="entry name" value="Glyco_transf_11"/>
    <property type="match status" value="1"/>
</dbReference>
<dbReference type="STRING" id="1249483.LEP1GSC202_3342"/>
<evidence type="ECO:0000313" key="4">
    <source>
        <dbReference type="Proteomes" id="UP000013996"/>
    </source>
</evidence>
<keyword evidence="2 3" id="KW-0808">Transferase</keyword>
<evidence type="ECO:0000256" key="2">
    <source>
        <dbReference type="ARBA" id="ARBA00022679"/>
    </source>
</evidence>
<evidence type="ECO:0000313" key="3">
    <source>
        <dbReference type="EMBL" id="EOQ88282.1"/>
    </source>
</evidence>
<organism evidence="3 4">
    <name type="scientific">Leptospira yanagawae serovar Saopaulo str. Sao Paulo = ATCC 700523</name>
    <dbReference type="NCBI Taxonomy" id="1249483"/>
    <lineage>
        <taxon>Bacteria</taxon>
        <taxon>Pseudomonadati</taxon>
        <taxon>Spirochaetota</taxon>
        <taxon>Spirochaetia</taxon>
        <taxon>Leptospirales</taxon>
        <taxon>Leptospiraceae</taxon>
        <taxon>Leptospira</taxon>
    </lineage>
</organism>
<proteinExistence type="predicted"/>